<reference evidence="12" key="1">
    <citation type="submission" date="2023-04" db="EMBL/GenBank/DDBJ databases">
        <authorList>
            <person name="Vijverberg K."/>
            <person name="Xiong W."/>
            <person name="Schranz E."/>
        </authorList>
    </citation>
    <scope>NUCLEOTIDE SEQUENCE</scope>
</reference>
<dbReference type="Gene3D" id="1.10.110.10">
    <property type="entry name" value="Plant lipid-transfer and hydrophobic proteins"/>
    <property type="match status" value="1"/>
</dbReference>
<feature type="chain" id="PRO_5041334925" description="Bifunctional inhibitor/plant lipid transfer protein/seed storage helical domain-containing protein" evidence="10">
    <location>
        <begin position="22"/>
        <end position="236"/>
    </location>
</feature>
<feature type="signal peptide" evidence="10">
    <location>
        <begin position="1"/>
        <end position="21"/>
    </location>
</feature>
<evidence type="ECO:0000259" key="11">
    <source>
        <dbReference type="Pfam" id="PF14368"/>
    </source>
</evidence>
<comment type="similarity">
    <text evidence="2">Belongs to the plant LTP family.</text>
</comment>
<organism evidence="12 13">
    <name type="scientific">Lactuca saligna</name>
    <name type="common">Willowleaf lettuce</name>
    <dbReference type="NCBI Taxonomy" id="75948"/>
    <lineage>
        <taxon>Eukaryota</taxon>
        <taxon>Viridiplantae</taxon>
        <taxon>Streptophyta</taxon>
        <taxon>Embryophyta</taxon>
        <taxon>Tracheophyta</taxon>
        <taxon>Spermatophyta</taxon>
        <taxon>Magnoliopsida</taxon>
        <taxon>eudicotyledons</taxon>
        <taxon>Gunneridae</taxon>
        <taxon>Pentapetalae</taxon>
        <taxon>asterids</taxon>
        <taxon>campanulids</taxon>
        <taxon>Asterales</taxon>
        <taxon>Asteraceae</taxon>
        <taxon>Cichorioideae</taxon>
        <taxon>Cichorieae</taxon>
        <taxon>Lactucinae</taxon>
        <taxon>Lactuca</taxon>
    </lineage>
</organism>
<accession>A0AA36EKM3</accession>
<evidence type="ECO:0000256" key="10">
    <source>
        <dbReference type="SAM" id="SignalP"/>
    </source>
</evidence>
<sequence length="236" mass="23787">MEHVTCLLAITVALSVITVNSQISTPCSVSMVATFSPCVNFITGSSANGGSPTAGCCAAVESLMTTSSECMCLIVTGNVPVTLPSAINQALAITLPRVCNSKSVPLQCKSTGVPLPPAGPALFVPPPPPPRALPPAADSPDFPPGPSGSVTSSLAPTPSDTTSDDLDARDLPGAPPASAPAARKGQTVGSGIRPVFTPAASSSNPSLMVSQPVLLLTLAAIAVTNFREVLIFRFIL</sequence>
<keyword evidence="5 10" id="KW-0732">Signal</keyword>
<evidence type="ECO:0000313" key="13">
    <source>
        <dbReference type="Proteomes" id="UP001177003"/>
    </source>
</evidence>
<feature type="region of interest" description="Disordered" evidence="9">
    <location>
        <begin position="119"/>
        <end position="190"/>
    </location>
</feature>
<dbReference type="EMBL" id="OX465085">
    <property type="protein sequence ID" value="CAI9300596.1"/>
    <property type="molecule type" value="Genomic_DNA"/>
</dbReference>
<evidence type="ECO:0000256" key="8">
    <source>
        <dbReference type="ARBA" id="ARBA00023288"/>
    </source>
</evidence>
<evidence type="ECO:0000256" key="9">
    <source>
        <dbReference type="SAM" id="MobiDB-lite"/>
    </source>
</evidence>
<evidence type="ECO:0000256" key="3">
    <source>
        <dbReference type="ARBA" id="ARBA00022475"/>
    </source>
</evidence>
<dbReference type="SUPFAM" id="SSF47699">
    <property type="entry name" value="Bifunctional inhibitor/lipid-transfer protein/seed storage 2S albumin"/>
    <property type="match status" value="1"/>
</dbReference>
<evidence type="ECO:0000313" key="12">
    <source>
        <dbReference type="EMBL" id="CAI9300596.1"/>
    </source>
</evidence>
<keyword evidence="4" id="KW-0336">GPI-anchor</keyword>
<gene>
    <name evidence="12" type="ORF">LSALG_LOCUS39219</name>
</gene>
<name>A0AA36EKM3_LACSI</name>
<dbReference type="InterPro" id="IPR043325">
    <property type="entry name" value="LTSS"/>
</dbReference>
<comment type="subcellular location">
    <subcellularLocation>
        <location evidence="1">Cell membrane</location>
        <topology evidence="1">Lipid-anchor</topology>
        <topology evidence="1">GPI-anchor</topology>
    </subcellularLocation>
</comment>
<keyword evidence="4" id="KW-0472">Membrane</keyword>
<keyword evidence="6" id="KW-1015">Disulfide bond</keyword>
<keyword evidence="7" id="KW-0325">Glycoprotein</keyword>
<feature type="compositionally biased region" description="Low complexity" evidence="9">
    <location>
        <begin position="147"/>
        <end position="161"/>
    </location>
</feature>
<evidence type="ECO:0000256" key="2">
    <source>
        <dbReference type="ARBA" id="ARBA00009748"/>
    </source>
</evidence>
<feature type="domain" description="Bifunctional inhibitor/plant lipid transfer protein/seed storage helical" evidence="11">
    <location>
        <begin position="11"/>
        <end position="108"/>
    </location>
</feature>
<evidence type="ECO:0000256" key="1">
    <source>
        <dbReference type="ARBA" id="ARBA00004609"/>
    </source>
</evidence>
<dbReference type="GO" id="GO:0098552">
    <property type="term" value="C:side of membrane"/>
    <property type="evidence" value="ECO:0007669"/>
    <property type="project" value="UniProtKB-KW"/>
</dbReference>
<dbReference type="GO" id="GO:0005886">
    <property type="term" value="C:plasma membrane"/>
    <property type="evidence" value="ECO:0007669"/>
    <property type="project" value="UniProtKB-SubCell"/>
</dbReference>
<keyword evidence="3" id="KW-1003">Cell membrane</keyword>
<evidence type="ECO:0000256" key="7">
    <source>
        <dbReference type="ARBA" id="ARBA00023180"/>
    </source>
</evidence>
<keyword evidence="13" id="KW-1185">Reference proteome</keyword>
<evidence type="ECO:0000256" key="4">
    <source>
        <dbReference type="ARBA" id="ARBA00022622"/>
    </source>
</evidence>
<proteinExistence type="inferred from homology"/>
<dbReference type="CDD" id="cd00010">
    <property type="entry name" value="AAI_LTSS"/>
    <property type="match status" value="1"/>
</dbReference>
<feature type="compositionally biased region" description="Pro residues" evidence="9">
    <location>
        <begin position="119"/>
        <end position="133"/>
    </location>
</feature>
<dbReference type="InterPro" id="IPR016140">
    <property type="entry name" value="Bifunc_inhib/LTP/seed_store"/>
</dbReference>
<dbReference type="Pfam" id="PF14368">
    <property type="entry name" value="LTP_2"/>
    <property type="match status" value="1"/>
</dbReference>
<protein>
    <recommendedName>
        <fullName evidence="11">Bifunctional inhibitor/plant lipid transfer protein/seed storage helical domain-containing protein</fullName>
    </recommendedName>
</protein>
<dbReference type="InterPro" id="IPR036312">
    <property type="entry name" value="Bifun_inhib/LTP/seed_sf"/>
</dbReference>
<dbReference type="AlphaFoldDB" id="A0AA36EKM3"/>
<evidence type="ECO:0000256" key="6">
    <source>
        <dbReference type="ARBA" id="ARBA00023157"/>
    </source>
</evidence>
<keyword evidence="8" id="KW-0449">Lipoprotein</keyword>
<dbReference type="Proteomes" id="UP001177003">
    <property type="component" value="Chromosome 9"/>
</dbReference>
<evidence type="ECO:0000256" key="5">
    <source>
        <dbReference type="ARBA" id="ARBA00022729"/>
    </source>
</evidence>
<dbReference type="PANTHER" id="PTHR33044">
    <property type="entry name" value="BIFUNCTIONAL INHIBITOR/LIPID-TRANSFER PROTEIN/SEED STORAGE 2S ALBUMIN SUPERFAMILY PROTEIN-RELATED"/>
    <property type="match status" value="1"/>
</dbReference>